<accession>A0A2N8P130</accession>
<comment type="caution">
    <text evidence="1">The sequence shown here is derived from an EMBL/GenBank/DDBJ whole genome shotgun (WGS) entry which is preliminary data.</text>
</comment>
<reference evidence="2" key="1">
    <citation type="submission" date="2015-07" db="EMBL/GenBank/DDBJ databases">
        <authorList>
            <person name="Graham D.E."/>
            <person name="Giannone R.J."/>
            <person name="Gulvik C.A."/>
            <person name="Hettich R.L."/>
            <person name="Klingeman D.M."/>
            <person name="Mahan K.M."/>
            <person name="Parry R.J."/>
            <person name="Spain J.C."/>
        </authorList>
    </citation>
    <scope>NUCLEOTIDE SEQUENCE [LARGE SCALE GENOMIC DNA]</scope>
    <source>
        <strain evidence="2">ATCC 27428</strain>
    </source>
</reference>
<dbReference type="EMBL" id="LGUI01000002">
    <property type="protein sequence ID" value="PNE34719.1"/>
    <property type="molecule type" value="Genomic_DNA"/>
</dbReference>
<dbReference type="AlphaFoldDB" id="A0A2N8P130"/>
<keyword evidence="2" id="KW-1185">Reference proteome</keyword>
<evidence type="ECO:0000313" key="1">
    <source>
        <dbReference type="EMBL" id="PNE34719.1"/>
    </source>
</evidence>
<organism evidence="1 2">
    <name type="scientific">Streptomyces eurocidicus</name>
    <name type="common">Streptoverticillium eurocidicus</name>
    <dbReference type="NCBI Taxonomy" id="66423"/>
    <lineage>
        <taxon>Bacteria</taxon>
        <taxon>Bacillati</taxon>
        <taxon>Actinomycetota</taxon>
        <taxon>Actinomycetes</taxon>
        <taxon>Kitasatosporales</taxon>
        <taxon>Streptomycetaceae</taxon>
        <taxon>Streptomyces</taxon>
    </lineage>
</organism>
<gene>
    <name evidence="1" type="ORF">AF335_09420</name>
</gene>
<name>A0A2N8P130_STREU</name>
<dbReference type="Proteomes" id="UP000235945">
    <property type="component" value="Unassembled WGS sequence"/>
</dbReference>
<proteinExistence type="predicted"/>
<evidence type="ECO:0000313" key="2">
    <source>
        <dbReference type="Proteomes" id="UP000235945"/>
    </source>
</evidence>
<sequence length="196" mass="19643">MAGLCVAGVQGDGAAGVEAVAEAAGVDVGELGTGQDQAVGVLHRPAGALAAEGCGVDAGEGRGSLVDGALAEGEGRRLHPAAARHDEAREGVAQVVAVDVVAGQHRGRTGGCEQARAVREKASRRAGSVPGFPVAARGPEGCGRGAVTTSVGRLMWTGRLWRRSSPGTRSISLAALPVPSVVCATVTSAYMREKCR</sequence>
<protein>
    <submittedName>
        <fullName evidence="1">Uncharacterized protein</fullName>
    </submittedName>
</protein>